<dbReference type="EMBL" id="LSRX01000811">
    <property type="protein sequence ID" value="OLP88497.1"/>
    <property type="molecule type" value="Genomic_DNA"/>
</dbReference>
<keyword evidence="4" id="KW-1185">Reference proteome</keyword>
<dbReference type="InterPro" id="IPR036397">
    <property type="entry name" value="RNaseH_sf"/>
</dbReference>
<feature type="compositionally biased region" description="Low complexity" evidence="1">
    <location>
        <begin position="701"/>
        <end position="711"/>
    </location>
</feature>
<dbReference type="SUPFAM" id="SSF53098">
    <property type="entry name" value="Ribonuclease H-like"/>
    <property type="match status" value="1"/>
</dbReference>
<dbReference type="SUPFAM" id="SSF56219">
    <property type="entry name" value="DNase I-like"/>
    <property type="match status" value="1"/>
</dbReference>
<evidence type="ECO:0000313" key="4">
    <source>
        <dbReference type="Proteomes" id="UP000186817"/>
    </source>
</evidence>
<dbReference type="PROSITE" id="PS00028">
    <property type="entry name" value="ZINC_FINGER_C2H2_1"/>
    <property type="match status" value="1"/>
</dbReference>
<feature type="transmembrane region" description="Helical" evidence="2">
    <location>
        <begin position="1283"/>
        <end position="1307"/>
    </location>
</feature>
<sequence>MMPEPLPDPPPSNGGPYDLDFQLRLSQVASAHSCVLSAPLDNSEDLPVPPLNDEEEEAEDNSSFVTGIFYVLAPHYQSEIVQMALRMPSDLQTILTQARRGLNSLRMRFSFRVVPTFPHLGSDYASVLVVPIWLEATSMQVIVWDFRGLGGPVYAAYCWNGMTYGDCVRESRRHGFHRWHVYVNGHSQALASDATFVAVPGGVIQFQPEGHGPVWRGTLPDRIERPNSWNDDPDLPEIQVDRPLLVLHHDQTTLYSSGRFPVPSAREFLTGLVERTPDTALIVAPPGNSLTNVDYYGVTCRDVLGIYPLTPSSDRESILVFLMIQIWDRTGGSENKLIIQVPLFLRRGVLGAIQFRMNHRNNAVLTHFALQLLKNLPCLTPEMQRWPNHDELVSALLSARTPDMRELFPILSPIVPQHGAGNALFYARPLWGPGFLSVCLDTSAFDGRIFMGYVANYATKSDLIRKANLPPNVGPDVWVGFDTESLVDGILVHMVSGLLIRFTPAGERPPELCSLGLLLLQPDRWSSTPAFPIPSVEGAYCLVKDDSCTLFLADTRFPAHLHQQLSAATGIDQANMRIFAAQPCPSDVMLDGVLCKAVLAVGEQRDHLCMRPWRLVLLDCRPMESGWQACMALDGRLNLDSLLEAFCEEAPLGWCARIISQPQQTGFLQTVPGQTLVLCFAPGSLTLMRGGMPSQEGPAGDSGWVDSGSSSGVQRQVASNASSSSSAFAPGAGSAHVDIQGSLATTTGHRPTAMHFLLLTQGYSPELVSLYVDPPASVDEVRTLIDGQREAHGRSRFPHLIFAPVQPSMSFACVLAMPVWTAQAVPILIMCYASPVRVLSVLAMPSLTVQDVLGLAGVHSTDVHVYLLDIPWALLGDARIDVRSGDLITICPVGHPRIPPLSLERMLAAAEGWHSEPQLPGPYDRLAWVLVNQACHRIALSAHGGPSLRDLFALRVSAAPDDHVVLPAVPAIRDHVHQGIPSSQVFVASRPSGVDVVYIVDMRPILFDMVFASARGGRVDVAELCRGYRIRCPHGFCIRLYGGSSPPGAANHVRFVHPGQVLTLEFHPARSSAGQGPQVFRPPSDDDGSGSDDPDSNVEGGDPSEPTPAAIGSSGSGDAGTGSTAAPSTGGSLARTFCLWGGLLSRLVDMWNSSHVDHAISDGSCWATSVALPNQWGFNPASDVFALRTFRGWFAVCAFPQVAADARSRVVMWFTGRCQEALVVGSQWLTPVLLLCILTGFMQSAVCPFKGVVQPPLRAATLSVSCVDLCAFLITWACRPVRSAALAIVSVAAGFTYVLGAVVVFCLRRSRCPLLMGLLLLLLIVPAGAVRLDDVQIRCSREGDEQSVRTFMQTLPRPLAPSRSRLWPGSVEPAQAVRDLSLGPLPTVGSSCDDMPVAGDELCTLLEESVWHPASEAFYMACTLMETLEEHFHGSASRGGSVRSPASPLGSGSGRVVVCLAKELCDRYSPATHFDGAFSSVEEPKGSGVSSGFLSDVPQPAGPQVFDLTRQRCLLPGDPLVVQRFFARTNFASLLGAPTGLDKPHRFRAWLDAGTVGRSPSPAEVLVLTSNGSFRADNSAAGWGLVVSIRGSDDASGQFVGCLYGSLAPFLCFLGGSQTPDAYDAEVAGLVWCAAVLAQLPVSGRVVVRADNISALWGVEGTPQMRASPLCLAARSLHAAIGVASSGRVCYEHVRGHSGEPANELADALAVLGATGQASMSPFRLPISDFLRDDALVARWLPHFAMSLKRAPELPCLETGAFSWTCEPGSPVHPPAFSMRPFLRAFPSADSDASVSEFGAWLELRMTTYNALSLMDGAKERSAGLHGLAGRPTLLQQSLIAAGVHIAGLQECRTPAGTLRCGQYTRFSSGCDANSCFGNELWVCADGPCDPSSVVVLHSTPTVLIAHARVGMHKVHILVGHAPHRGHTLEVRREWWSNVAHLCHSYPRNVPWIFLLDGNCRLGSRETSAVGCHQADEEDDAGALLNDLLLGLDMCVPSTFASCMLGEGGTLFQKRSGTLDRSDYVCIPHVWLQGGCHAWVDPSIAVGHACIDHLAAVLLCSLPPSGGNAPRSRAVRLDAQALTAPANRAKVEQIILDAPRPAWGTEVSEHAAEVVDYLYNALCEQFPLPKRRLRASFFSEETTALHQAVAALRHAVRTRTQALRHTYFRCVLQAFRGPDVDFTSLFSGSWLWDLRVRLGHNCMLLRRFGRRLRFTCKADKAAHLSSLSDEVAQAPYAEVHRAVHRVLRPRKYRKSSCAPLPKLLKADGSLCQTAEEMADTWREHFRILEGGITVTAADLVTRCRSSQTAADRPDILDAACMPSWLSLEASFRHSAPRKASGPDLLSPSICRAFSVPLTELFWPLLLKSICYASEPAGLKGGVLFHIDKGKPGARSECAAHRGILAQSCLSKVFHRSLRGLVVDHWCKNSMPLQVGGKSGCSAAFGHLCSRSVLSFAKSTGMSAGLLFVDLQSAYYAVIRETVLGGGLSDRPIGVIADALGLDADDLQILKYYVEEEPILHQQHASPLLLSMARELHRQTWFVLSEDSRAAIVETQRGTRPGGTLADVLFNVLFAKVLARRRQSASSSFSPQVPWNGVRTPFPDEAMPCDQTIQVTDIAYADDLCTPVVCSAAGALRGAVSCMTADTMDVLTPHALRPNLGPTKTAAVFAPLGQGSRQSRREAFVQLKGRVPIWPESKGLLWLDLVPRYRHLGSLVSHDGKMGPEIRHRLALAASAFKEGKRKLFACKAIPLQKRALLFRTHVLSVLLSGAGTWPLLAKGEWQTFKGGILGLYRQLLCLRATGDWHHTEAQLYSQVGLPSAEALLNAERLRLLCQLVRNAPDHIWALVAWNRPLQDGLSVACDWLYSQVGSTVSLGPVAANWLEWSSYIQSRPGHWKGLIRRAEASDVERQHLRARVDRTIREAWAPAAPLPLSPLAEMDQACLLCGLAFSTQQQWGAHAQRKHGYRNSATRLAIGRQCLSCGTLYASQARLKTHLLASASCRHYLETLPRDSAVVNGKDEGHSQAPPVCTAGSKPAREEGIDLCHDLLAALGKIEVADDQEIYDLVASFVAPLPVLRRTLQLWIASLFPGALLSSAEDVLLVLKPDLLCSRVCGRVPECPVGRDFEPCIAQPAHCPLSLSGPVFYTGVCDAGWLAHWQLSLLPTTQLDLVALDSLPAKCSGLCISLPTPPQHADSFLSPGPLPLRILRLVSSWTSGFLASLPHALRVASQGIPVLLRVPVRSEQLMPISTWLTRTAAEFEGGHAFNCFTVEFIAKGTSL</sequence>
<dbReference type="PANTHER" id="PTHR47027">
    <property type="entry name" value="REVERSE TRANSCRIPTASE DOMAIN-CONTAINING PROTEIN"/>
    <property type="match status" value="1"/>
</dbReference>
<dbReference type="PROSITE" id="PS50879">
    <property type="entry name" value="RNASE_H_1"/>
    <property type="match status" value="1"/>
</dbReference>
<dbReference type="InterPro" id="IPR002156">
    <property type="entry name" value="RNaseH_domain"/>
</dbReference>
<dbReference type="GO" id="GO:0004523">
    <property type="term" value="F:RNA-DNA hybrid ribonuclease activity"/>
    <property type="evidence" value="ECO:0007669"/>
    <property type="project" value="InterPro"/>
</dbReference>
<feature type="region of interest" description="Disordered" evidence="1">
    <location>
        <begin position="690"/>
        <end position="711"/>
    </location>
</feature>
<dbReference type="GO" id="GO:0003676">
    <property type="term" value="F:nucleic acid binding"/>
    <property type="evidence" value="ECO:0007669"/>
    <property type="project" value="InterPro"/>
</dbReference>
<protein>
    <submittedName>
        <fullName evidence="3">Uncharacterized protein</fullName>
    </submittedName>
</protein>
<comment type="caution">
    <text evidence="3">The sequence shown here is derived from an EMBL/GenBank/DDBJ whole genome shotgun (WGS) entry which is preliminary data.</text>
</comment>
<gene>
    <name evidence="3" type="ORF">AK812_SmicGene30159</name>
</gene>
<reference evidence="3 4" key="1">
    <citation type="submission" date="2016-02" db="EMBL/GenBank/DDBJ databases">
        <title>Genome analysis of coral dinoflagellate symbionts highlights evolutionary adaptations to a symbiotic lifestyle.</title>
        <authorList>
            <person name="Aranda M."/>
            <person name="Li Y."/>
            <person name="Liew Y.J."/>
            <person name="Baumgarten S."/>
            <person name="Simakov O."/>
            <person name="Wilson M."/>
            <person name="Piel J."/>
            <person name="Ashoor H."/>
            <person name="Bougouffa S."/>
            <person name="Bajic V.B."/>
            <person name="Ryu T."/>
            <person name="Ravasi T."/>
            <person name="Bayer T."/>
            <person name="Micklem G."/>
            <person name="Kim H."/>
            <person name="Bhak J."/>
            <person name="Lajeunesse T.C."/>
            <person name="Voolstra C.R."/>
        </authorList>
    </citation>
    <scope>NUCLEOTIDE SEQUENCE [LARGE SCALE GENOMIC DNA]</scope>
    <source>
        <strain evidence="3 4">CCMP2467</strain>
    </source>
</reference>
<keyword evidence="2" id="KW-1133">Transmembrane helix</keyword>
<evidence type="ECO:0000313" key="3">
    <source>
        <dbReference type="EMBL" id="OLP88497.1"/>
    </source>
</evidence>
<dbReference type="InterPro" id="IPR036691">
    <property type="entry name" value="Endo/exonu/phosph_ase_sf"/>
</dbReference>
<accession>A0A1Q9D007</accession>
<dbReference type="InterPro" id="IPR012337">
    <property type="entry name" value="RNaseH-like_sf"/>
</dbReference>
<proteinExistence type="predicted"/>
<feature type="region of interest" description="Disordered" evidence="1">
    <location>
        <begin position="1070"/>
        <end position="1129"/>
    </location>
</feature>
<evidence type="ECO:0000256" key="2">
    <source>
        <dbReference type="SAM" id="Phobius"/>
    </source>
</evidence>
<dbReference type="InterPro" id="IPR013087">
    <property type="entry name" value="Znf_C2H2_type"/>
</dbReference>
<dbReference type="Gene3D" id="3.60.10.10">
    <property type="entry name" value="Endonuclease/exonuclease/phosphatase"/>
    <property type="match status" value="1"/>
</dbReference>
<dbReference type="OrthoDB" id="436016at2759"/>
<evidence type="ECO:0000256" key="1">
    <source>
        <dbReference type="SAM" id="MobiDB-lite"/>
    </source>
</evidence>
<keyword evidence="2" id="KW-0812">Transmembrane</keyword>
<dbReference type="PANTHER" id="PTHR47027:SF20">
    <property type="entry name" value="REVERSE TRANSCRIPTASE-LIKE PROTEIN WITH RNA-DIRECTED DNA POLYMERASE DOMAIN"/>
    <property type="match status" value="1"/>
</dbReference>
<feature type="transmembrane region" description="Helical" evidence="2">
    <location>
        <begin position="1314"/>
        <end position="1332"/>
    </location>
</feature>
<name>A0A1Q9D007_SYMMI</name>
<feature type="compositionally biased region" description="Acidic residues" evidence="1">
    <location>
        <begin position="1085"/>
        <end position="1096"/>
    </location>
</feature>
<dbReference type="Proteomes" id="UP000186817">
    <property type="component" value="Unassembled WGS sequence"/>
</dbReference>
<organism evidence="3 4">
    <name type="scientific">Symbiodinium microadriaticum</name>
    <name type="common">Dinoflagellate</name>
    <name type="synonym">Zooxanthella microadriatica</name>
    <dbReference type="NCBI Taxonomy" id="2951"/>
    <lineage>
        <taxon>Eukaryota</taxon>
        <taxon>Sar</taxon>
        <taxon>Alveolata</taxon>
        <taxon>Dinophyceae</taxon>
        <taxon>Suessiales</taxon>
        <taxon>Symbiodiniaceae</taxon>
        <taxon>Symbiodinium</taxon>
    </lineage>
</organism>
<keyword evidence="2" id="KW-0472">Membrane</keyword>
<dbReference type="Gene3D" id="3.30.420.10">
    <property type="entry name" value="Ribonuclease H-like superfamily/Ribonuclease H"/>
    <property type="match status" value="1"/>
</dbReference>